<evidence type="ECO:0000313" key="9">
    <source>
        <dbReference type="Proteomes" id="UP001519308"/>
    </source>
</evidence>
<evidence type="ECO:0000259" key="7">
    <source>
        <dbReference type="Pfam" id="PF02683"/>
    </source>
</evidence>
<comment type="caution">
    <text evidence="8">The sequence shown here is derived from an EMBL/GenBank/DDBJ whole genome shotgun (WGS) entry which is preliminary data.</text>
</comment>
<dbReference type="PANTHER" id="PTHR31272:SF6">
    <property type="entry name" value="CYTOCHROME C-TYPE BIOGENESIS CCDA-LIKE CHLOROPLASTIC PROTEIN"/>
    <property type="match status" value="1"/>
</dbReference>
<feature type="transmembrane region" description="Helical" evidence="6">
    <location>
        <begin position="201"/>
        <end position="222"/>
    </location>
</feature>
<evidence type="ECO:0000256" key="5">
    <source>
        <dbReference type="ARBA" id="ARBA00023136"/>
    </source>
</evidence>
<dbReference type="InterPro" id="IPR051790">
    <property type="entry name" value="Cytochrome_c-biogenesis_DsbD"/>
</dbReference>
<evidence type="ECO:0000313" key="8">
    <source>
        <dbReference type="EMBL" id="MBP2023950.1"/>
    </source>
</evidence>
<feature type="domain" description="Cytochrome C biogenesis protein transmembrane" evidence="7">
    <location>
        <begin position="14"/>
        <end position="221"/>
    </location>
</feature>
<feature type="transmembrane region" description="Helical" evidence="6">
    <location>
        <begin position="57"/>
        <end position="83"/>
    </location>
</feature>
<dbReference type="RefSeq" id="WP_021282180.1">
    <property type="nucleotide sequence ID" value="NZ_JAGGLL010000043.1"/>
</dbReference>
<evidence type="ECO:0000256" key="2">
    <source>
        <dbReference type="ARBA" id="ARBA00006143"/>
    </source>
</evidence>
<feature type="transmembrane region" description="Helical" evidence="6">
    <location>
        <begin position="89"/>
        <end position="109"/>
    </location>
</feature>
<organism evidence="8 9">
    <name type="scientific">Clostridium punense</name>
    <dbReference type="NCBI Taxonomy" id="1054297"/>
    <lineage>
        <taxon>Bacteria</taxon>
        <taxon>Bacillati</taxon>
        <taxon>Bacillota</taxon>
        <taxon>Clostridia</taxon>
        <taxon>Eubacteriales</taxon>
        <taxon>Clostridiaceae</taxon>
        <taxon>Clostridium</taxon>
    </lineage>
</organism>
<evidence type="ECO:0000256" key="4">
    <source>
        <dbReference type="ARBA" id="ARBA00022989"/>
    </source>
</evidence>
<dbReference type="InterPro" id="IPR003834">
    <property type="entry name" value="Cyt_c_assmbl_TM_dom"/>
</dbReference>
<accession>A0ABS4K860</accession>
<name>A0ABS4K860_9CLOT</name>
<feature type="transmembrane region" description="Helical" evidence="6">
    <location>
        <begin position="130"/>
        <end position="155"/>
    </location>
</feature>
<proteinExistence type="inferred from homology"/>
<feature type="transmembrane region" description="Helical" evidence="6">
    <location>
        <begin position="161"/>
        <end position="189"/>
    </location>
</feature>
<keyword evidence="3 6" id="KW-0812">Transmembrane</keyword>
<feature type="transmembrane region" description="Helical" evidence="6">
    <location>
        <begin position="12"/>
        <end position="45"/>
    </location>
</feature>
<sequence length="225" mass="23650">MSNLTTLISGNIFIALMASFIAGIVSSFSPCLLSTVPLVIGYVEVNGKRSKNLALKYSLIFALGLIFTFVSLGIASAVLGKFFAGGGKLWYLILGAIMIFVGLKTVGVINSRETNTCKVPRRNTGAIGAFFLGILGGVLSSPCATPILAAILAFVAGSGNIVLGILMLLVYSIGHCVLIVIAGTSVGLIERLQSSPKYFRVGNIAKIFFGILVIFMGLYLVYLGI</sequence>
<dbReference type="Pfam" id="PF02683">
    <property type="entry name" value="DsbD_TM"/>
    <property type="match status" value="1"/>
</dbReference>
<protein>
    <submittedName>
        <fullName evidence="8">Cytochrome c biogenesis protein CcdA</fullName>
    </submittedName>
</protein>
<evidence type="ECO:0000256" key="1">
    <source>
        <dbReference type="ARBA" id="ARBA00004141"/>
    </source>
</evidence>
<keyword evidence="9" id="KW-1185">Reference proteome</keyword>
<dbReference type="PANTHER" id="PTHR31272">
    <property type="entry name" value="CYTOCHROME C-TYPE BIOGENESIS PROTEIN HI_1454-RELATED"/>
    <property type="match status" value="1"/>
</dbReference>
<reference evidence="8 9" key="1">
    <citation type="submission" date="2021-03" db="EMBL/GenBank/DDBJ databases">
        <title>Genomic Encyclopedia of Type Strains, Phase IV (KMG-IV): sequencing the most valuable type-strain genomes for metagenomic binning, comparative biology and taxonomic classification.</title>
        <authorList>
            <person name="Goeker M."/>
        </authorList>
    </citation>
    <scope>NUCLEOTIDE SEQUENCE [LARGE SCALE GENOMIC DNA]</scope>
    <source>
        <strain evidence="8 9">DSM 28650</strain>
    </source>
</reference>
<gene>
    <name evidence="8" type="ORF">J2Z44_003795</name>
</gene>
<keyword evidence="4 6" id="KW-1133">Transmembrane helix</keyword>
<evidence type="ECO:0000256" key="3">
    <source>
        <dbReference type="ARBA" id="ARBA00022692"/>
    </source>
</evidence>
<comment type="subcellular location">
    <subcellularLocation>
        <location evidence="1">Membrane</location>
        <topology evidence="1">Multi-pass membrane protein</topology>
    </subcellularLocation>
</comment>
<keyword evidence="5 6" id="KW-0472">Membrane</keyword>
<comment type="similarity">
    <text evidence="2">Belongs to the DsbD family.</text>
</comment>
<dbReference type="Proteomes" id="UP001519308">
    <property type="component" value="Unassembled WGS sequence"/>
</dbReference>
<dbReference type="EMBL" id="JAGGLL010000043">
    <property type="protein sequence ID" value="MBP2023950.1"/>
    <property type="molecule type" value="Genomic_DNA"/>
</dbReference>
<evidence type="ECO:0000256" key="6">
    <source>
        <dbReference type="SAM" id="Phobius"/>
    </source>
</evidence>